<keyword evidence="3 4" id="KW-0975">Bacterial flagellum</keyword>
<dbReference type="InterPro" id="IPR001624">
    <property type="entry name" value="FliE"/>
</dbReference>
<dbReference type="PANTHER" id="PTHR34653:SF1">
    <property type="entry name" value="FLAGELLAR HOOK-BASAL BODY COMPLEX PROTEIN FLIE"/>
    <property type="match status" value="1"/>
</dbReference>
<comment type="caution">
    <text evidence="5">The sequence shown here is derived from an EMBL/GenBank/DDBJ whole genome shotgun (WGS) entry which is preliminary data.</text>
</comment>
<keyword evidence="5" id="KW-0282">Flagellum</keyword>
<comment type="subcellular location">
    <subcellularLocation>
        <location evidence="1 4">Bacterial flagellum basal body</location>
    </subcellularLocation>
</comment>
<dbReference type="RefSeq" id="WP_183998021.1">
    <property type="nucleotide sequence ID" value="NZ_JACIEH010000002.1"/>
</dbReference>
<evidence type="ECO:0000256" key="2">
    <source>
        <dbReference type="ARBA" id="ARBA00009272"/>
    </source>
</evidence>
<keyword evidence="5" id="KW-0966">Cell projection</keyword>
<proteinExistence type="inferred from homology"/>
<sequence>MSIGALDAMSAYGRVAGIGGTNSKTDPIKSGGSAGGFGAMVEDMVTGTADQLRTAEKASAQQVAGKGDLIDVVTAIGAAETALDTMVAVRDRVVNAYSDIMRMQI</sequence>
<dbReference type="Pfam" id="PF02049">
    <property type="entry name" value="FliE"/>
    <property type="match status" value="1"/>
</dbReference>
<dbReference type="GO" id="GO:0005198">
    <property type="term" value="F:structural molecule activity"/>
    <property type="evidence" value="ECO:0007669"/>
    <property type="project" value="InterPro"/>
</dbReference>
<reference evidence="5 6" key="1">
    <citation type="submission" date="2020-08" db="EMBL/GenBank/DDBJ databases">
        <title>Genomic Encyclopedia of Type Strains, Phase IV (KMG-IV): sequencing the most valuable type-strain genomes for metagenomic binning, comparative biology and taxonomic classification.</title>
        <authorList>
            <person name="Goeker M."/>
        </authorList>
    </citation>
    <scope>NUCLEOTIDE SEQUENCE [LARGE SCALE GENOMIC DNA]</scope>
    <source>
        <strain evidence="5 6">DSM 101806</strain>
    </source>
</reference>
<dbReference type="AlphaFoldDB" id="A0A7W6JUW8"/>
<name>A0A7W6JUW8_9SPHN</name>
<evidence type="ECO:0000256" key="3">
    <source>
        <dbReference type="ARBA" id="ARBA00023143"/>
    </source>
</evidence>
<evidence type="ECO:0000313" key="6">
    <source>
        <dbReference type="Proteomes" id="UP000557392"/>
    </source>
</evidence>
<dbReference type="Proteomes" id="UP000557392">
    <property type="component" value="Unassembled WGS sequence"/>
</dbReference>
<dbReference type="GO" id="GO:0003774">
    <property type="term" value="F:cytoskeletal motor activity"/>
    <property type="evidence" value="ECO:0007669"/>
    <property type="project" value="InterPro"/>
</dbReference>
<dbReference type="GO" id="GO:0071973">
    <property type="term" value="P:bacterial-type flagellum-dependent cell motility"/>
    <property type="evidence" value="ECO:0007669"/>
    <property type="project" value="InterPro"/>
</dbReference>
<organism evidence="5 6">
    <name type="scientific">Sphingomonas kyeonggiensis</name>
    <dbReference type="NCBI Taxonomy" id="1268553"/>
    <lineage>
        <taxon>Bacteria</taxon>
        <taxon>Pseudomonadati</taxon>
        <taxon>Pseudomonadota</taxon>
        <taxon>Alphaproteobacteria</taxon>
        <taxon>Sphingomonadales</taxon>
        <taxon>Sphingomonadaceae</taxon>
        <taxon>Sphingomonas</taxon>
    </lineage>
</organism>
<protein>
    <recommendedName>
        <fullName evidence="4">Flagellar hook-basal body complex protein FliE</fullName>
    </recommendedName>
</protein>
<keyword evidence="6" id="KW-1185">Reference proteome</keyword>
<comment type="similarity">
    <text evidence="2 4">Belongs to the FliE family.</text>
</comment>
<evidence type="ECO:0000256" key="1">
    <source>
        <dbReference type="ARBA" id="ARBA00004117"/>
    </source>
</evidence>
<keyword evidence="5" id="KW-0969">Cilium</keyword>
<evidence type="ECO:0000256" key="4">
    <source>
        <dbReference type="HAMAP-Rule" id="MF_00724"/>
    </source>
</evidence>
<accession>A0A7W6JUW8</accession>
<evidence type="ECO:0000313" key="5">
    <source>
        <dbReference type="EMBL" id="MBB4098885.1"/>
    </source>
</evidence>
<gene>
    <name evidence="4" type="primary">fliE</name>
    <name evidence="5" type="ORF">GGR46_002449</name>
</gene>
<dbReference type="GO" id="GO:0009425">
    <property type="term" value="C:bacterial-type flagellum basal body"/>
    <property type="evidence" value="ECO:0007669"/>
    <property type="project" value="UniProtKB-SubCell"/>
</dbReference>
<dbReference type="HAMAP" id="MF_00724">
    <property type="entry name" value="FliE"/>
    <property type="match status" value="1"/>
</dbReference>
<dbReference type="PANTHER" id="PTHR34653">
    <property type="match status" value="1"/>
</dbReference>
<dbReference type="EMBL" id="JACIEH010000002">
    <property type="protein sequence ID" value="MBB4098885.1"/>
    <property type="molecule type" value="Genomic_DNA"/>
</dbReference>